<feature type="region of interest" description="Disordered" evidence="1">
    <location>
        <begin position="56"/>
        <end position="79"/>
    </location>
</feature>
<evidence type="ECO:0000313" key="2">
    <source>
        <dbReference type="EMBL" id="VDK24070.1"/>
    </source>
</evidence>
<gene>
    <name evidence="2" type="ORF">TASK_LOCUS1979</name>
</gene>
<organism evidence="4">
    <name type="scientific">Taenia asiatica</name>
    <name type="common">Asian tapeworm</name>
    <dbReference type="NCBI Taxonomy" id="60517"/>
    <lineage>
        <taxon>Eukaryota</taxon>
        <taxon>Metazoa</taxon>
        <taxon>Spiralia</taxon>
        <taxon>Lophotrochozoa</taxon>
        <taxon>Platyhelminthes</taxon>
        <taxon>Cestoda</taxon>
        <taxon>Eucestoda</taxon>
        <taxon>Cyclophyllidea</taxon>
        <taxon>Taeniidae</taxon>
        <taxon>Taenia</taxon>
    </lineage>
</organism>
<evidence type="ECO:0000313" key="3">
    <source>
        <dbReference type="Proteomes" id="UP000282613"/>
    </source>
</evidence>
<sequence length="79" mass="8197">MGENARDATAGALDNAMFELRVTTSIAPNGAATRVEMVDVTGTEIVGRLIRRTMNSSSGADETPSVYMSMEGVKASGDG</sequence>
<dbReference type="EMBL" id="UYRS01000819">
    <property type="protein sequence ID" value="VDK24070.1"/>
    <property type="molecule type" value="Genomic_DNA"/>
</dbReference>
<accession>A0A0R3VX34</accession>
<dbReference type="WBParaSite" id="TASK_0000197801-mRNA-1">
    <property type="protein sequence ID" value="TASK_0000197801-mRNA-1"/>
    <property type="gene ID" value="TASK_0000197801"/>
</dbReference>
<dbReference type="AlphaFoldDB" id="A0A0R3VX34"/>
<dbReference type="Proteomes" id="UP000282613">
    <property type="component" value="Unassembled WGS sequence"/>
</dbReference>
<protein>
    <submittedName>
        <fullName evidence="4">TonB_C domain-containing protein</fullName>
    </submittedName>
</protein>
<reference evidence="4" key="1">
    <citation type="submission" date="2017-02" db="UniProtKB">
        <authorList>
            <consortium name="WormBaseParasite"/>
        </authorList>
    </citation>
    <scope>IDENTIFICATION</scope>
</reference>
<name>A0A0R3VX34_TAEAS</name>
<keyword evidence="3" id="KW-1185">Reference proteome</keyword>
<evidence type="ECO:0000313" key="4">
    <source>
        <dbReference type="WBParaSite" id="TASK_0000197801-mRNA-1"/>
    </source>
</evidence>
<evidence type="ECO:0000256" key="1">
    <source>
        <dbReference type="SAM" id="MobiDB-lite"/>
    </source>
</evidence>
<reference evidence="2 3" key="2">
    <citation type="submission" date="2018-11" db="EMBL/GenBank/DDBJ databases">
        <authorList>
            <consortium name="Pathogen Informatics"/>
        </authorList>
    </citation>
    <scope>NUCLEOTIDE SEQUENCE [LARGE SCALE GENOMIC DNA]</scope>
</reference>
<proteinExistence type="predicted"/>